<keyword evidence="5" id="KW-0539">Nucleus</keyword>
<evidence type="ECO:0000313" key="6">
    <source>
        <dbReference type="EMBL" id="WMV57732.1"/>
    </source>
</evidence>
<accession>A0AAF0V496</accession>
<evidence type="ECO:0000256" key="2">
    <source>
        <dbReference type="ARBA" id="ARBA00022741"/>
    </source>
</evidence>
<dbReference type="InterPro" id="IPR038718">
    <property type="entry name" value="SNF2-like_sf"/>
</dbReference>
<protein>
    <submittedName>
        <fullName evidence="6">Uncharacterized protein</fullName>
    </submittedName>
</protein>
<feature type="non-terminal residue" evidence="6">
    <location>
        <position position="1"/>
    </location>
</feature>
<dbReference type="EMBL" id="CP133623">
    <property type="protein sequence ID" value="WMV57732.1"/>
    <property type="molecule type" value="Genomic_DNA"/>
</dbReference>
<organism evidence="6 7">
    <name type="scientific">Solanum verrucosum</name>
    <dbReference type="NCBI Taxonomy" id="315347"/>
    <lineage>
        <taxon>Eukaryota</taxon>
        <taxon>Viridiplantae</taxon>
        <taxon>Streptophyta</taxon>
        <taxon>Embryophyta</taxon>
        <taxon>Tracheophyta</taxon>
        <taxon>Spermatophyta</taxon>
        <taxon>Magnoliopsida</taxon>
        <taxon>eudicotyledons</taxon>
        <taxon>Gunneridae</taxon>
        <taxon>Pentapetalae</taxon>
        <taxon>asterids</taxon>
        <taxon>lamiids</taxon>
        <taxon>Solanales</taxon>
        <taxon>Solanaceae</taxon>
        <taxon>Solanoideae</taxon>
        <taxon>Solaneae</taxon>
        <taxon>Solanum</taxon>
    </lineage>
</organism>
<keyword evidence="2" id="KW-0547">Nucleotide-binding</keyword>
<evidence type="ECO:0000313" key="7">
    <source>
        <dbReference type="Proteomes" id="UP001234989"/>
    </source>
</evidence>
<keyword evidence="3" id="KW-0347">Helicase</keyword>
<dbReference type="GO" id="GO:0005524">
    <property type="term" value="F:ATP binding"/>
    <property type="evidence" value="ECO:0007669"/>
    <property type="project" value="UniProtKB-KW"/>
</dbReference>
<dbReference type="InterPro" id="IPR044567">
    <property type="entry name" value="CLSY/DRD1"/>
</dbReference>
<proteinExistence type="predicted"/>
<dbReference type="PANTHER" id="PTHR45821">
    <property type="entry name" value="SNF2 DOMAIN-CONTAINING PROTEIN CLASSY 2-RELATED"/>
    <property type="match status" value="1"/>
</dbReference>
<dbReference type="PANTHER" id="PTHR45821:SF14">
    <property type="entry name" value="HELICASE C-TERMINAL DOMAIN-CONTAINING PROTEIN"/>
    <property type="match status" value="1"/>
</dbReference>
<comment type="subcellular location">
    <subcellularLocation>
        <location evidence="1">Nucleus</location>
    </subcellularLocation>
</comment>
<reference evidence="6" key="1">
    <citation type="submission" date="2023-08" db="EMBL/GenBank/DDBJ databases">
        <title>A de novo genome assembly of Solanum verrucosum Schlechtendal, a Mexican diploid species geographically isolated from the other diploid A-genome species in potato relatives.</title>
        <authorList>
            <person name="Hosaka K."/>
        </authorList>
    </citation>
    <scope>NUCLEOTIDE SEQUENCE</scope>
    <source>
        <tissue evidence="6">Young leaves</tissue>
    </source>
</reference>
<dbReference type="GO" id="GO:0080188">
    <property type="term" value="P:gene silencing by siRNA-directed DNA methylation"/>
    <property type="evidence" value="ECO:0007669"/>
    <property type="project" value="InterPro"/>
</dbReference>
<keyword evidence="4" id="KW-0067">ATP-binding</keyword>
<dbReference type="AlphaFoldDB" id="A0AAF0V496"/>
<dbReference type="GO" id="GO:0005634">
    <property type="term" value="C:nucleus"/>
    <property type="evidence" value="ECO:0007669"/>
    <property type="project" value="UniProtKB-SubCell"/>
</dbReference>
<gene>
    <name evidence="6" type="ORF">MTR67_051117</name>
</gene>
<name>A0AAF0V496_SOLVR</name>
<keyword evidence="7" id="KW-1185">Reference proteome</keyword>
<evidence type="ECO:0000256" key="5">
    <source>
        <dbReference type="ARBA" id="ARBA00023242"/>
    </source>
</evidence>
<dbReference type="Gene3D" id="3.40.50.10810">
    <property type="entry name" value="Tandem AAA-ATPase domain"/>
    <property type="match status" value="1"/>
</dbReference>
<sequence length="127" mass="14354">SILGISYDLLRILTGEDGEGYVKETREILLKFPSLLVLEEGNNGWNEQSLVWKALRKVEIEKHILLSGMNIKDLYNSLGRDICVVSPKFAADLEQKWGSFNSSTDKNARALEELRDIISPLVHKPTL</sequence>
<evidence type="ECO:0000256" key="3">
    <source>
        <dbReference type="ARBA" id="ARBA00022806"/>
    </source>
</evidence>
<dbReference type="GO" id="GO:0004386">
    <property type="term" value="F:helicase activity"/>
    <property type="evidence" value="ECO:0007669"/>
    <property type="project" value="UniProtKB-KW"/>
</dbReference>
<keyword evidence="3" id="KW-0378">Hydrolase</keyword>
<evidence type="ECO:0000256" key="4">
    <source>
        <dbReference type="ARBA" id="ARBA00022840"/>
    </source>
</evidence>
<evidence type="ECO:0000256" key="1">
    <source>
        <dbReference type="ARBA" id="ARBA00004123"/>
    </source>
</evidence>
<dbReference type="Proteomes" id="UP001234989">
    <property type="component" value="Chromosome 12"/>
</dbReference>